<dbReference type="InterPro" id="IPR041569">
    <property type="entry name" value="AAA_lid_3"/>
</dbReference>
<dbReference type="NCBIfam" id="TIGR01241">
    <property type="entry name" value="FtsH_fam"/>
    <property type="match status" value="1"/>
</dbReference>
<dbReference type="OrthoDB" id="9809379at2"/>
<dbReference type="Proteomes" id="UP000032233">
    <property type="component" value="Unassembled WGS sequence"/>
</dbReference>
<dbReference type="AlphaFoldDB" id="A0A0D2JPD7"/>
<evidence type="ECO:0000256" key="5">
    <source>
        <dbReference type="ARBA" id="ARBA00022723"/>
    </source>
</evidence>
<feature type="active site" evidence="14">
    <location>
        <position position="416"/>
    </location>
</feature>
<dbReference type="Gene3D" id="3.30.720.210">
    <property type="match status" value="1"/>
</dbReference>
<evidence type="ECO:0000256" key="3">
    <source>
        <dbReference type="ARBA" id="ARBA00022670"/>
    </source>
</evidence>
<feature type="binding site" evidence="14">
    <location>
        <position position="419"/>
    </location>
    <ligand>
        <name>Zn(2+)</name>
        <dbReference type="ChEBI" id="CHEBI:29105"/>
        <note>catalytic</note>
    </ligand>
</feature>
<sequence>MEKKHKFSIWYVVFGIWFVLILNNLIYSNIGPKNVSYSEFLNLLRQDKIEEIAIGEKVISGVYRDSQGKQIQFDTVRVSPELAKELEGHKLKFRGEVESTFLRVIFSWMVPILIFAVVWWFMLKRMSPGQGVMNFGSNRAKIHAETDITTNFDDVAGVDEAKEELEEIVNFLREPEKYTALGGRMPKGVLLVGPPGTGKTLLSRAVAGEAGVSFFSISGSEFVELFVGVGASRVRELFSQAREKAPCIVFIDELDALGKARGMSSMGGHDEREQTLQQLLVEMDGFDPRVGVIIMAATNRPEILDPALMRAGRFDRQVLVDKPDLNGRIAILKVHAARITMAEDVDLKVLAQRTPGLSGADLENILNEGALLAARAGRTEVTMTDLENAVDRIIGGLEKKNRVINAHEKKVVAYHESGHALVAALTPKADQVHKISIVPRGIAALGYTEQRPTEDRYLMTKTELLGRLDVLLGGRVAEKVTFGEVSTGAGNDLKRATDLARAMLSEYGMGETLGPATFTRRNQPVFFPSDAGGIAPAAQEFSESTSAALDKELLSLLQQRQDRVVKLLSANKDLLEKVAERLLEEEVLEGTEFMAMVEKDGRNIEEDAKEV</sequence>
<dbReference type="PANTHER" id="PTHR23076">
    <property type="entry name" value="METALLOPROTEASE M41 FTSH"/>
    <property type="match status" value="1"/>
</dbReference>
<dbReference type="EMBL" id="AZAC01000056">
    <property type="protein sequence ID" value="KIX11355.1"/>
    <property type="molecule type" value="Genomic_DNA"/>
</dbReference>
<proteinExistence type="inferred from homology"/>
<dbReference type="GO" id="GO:0004222">
    <property type="term" value="F:metalloendopeptidase activity"/>
    <property type="evidence" value="ECO:0007669"/>
    <property type="project" value="InterPro"/>
</dbReference>
<accession>A0A0D2JPD7</accession>
<evidence type="ECO:0000256" key="7">
    <source>
        <dbReference type="ARBA" id="ARBA00022801"/>
    </source>
</evidence>
<dbReference type="InterPro" id="IPR037219">
    <property type="entry name" value="Peptidase_M41-like"/>
</dbReference>
<keyword evidence="14" id="KW-1003">Cell membrane</keyword>
<dbReference type="HAMAP" id="MF_01458">
    <property type="entry name" value="FtsH"/>
    <property type="match status" value="1"/>
</dbReference>
<dbReference type="FunFam" id="1.20.58.760:FF:000001">
    <property type="entry name" value="ATP-dependent zinc metalloprotease FtsH"/>
    <property type="match status" value="1"/>
</dbReference>
<dbReference type="GO" id="GO:0030163">
    <property type="term" value="P:protein catabolic process"/>
    <property type="evidence" value="ECO:0007669"/>
    <property type="project" value="UniProtKB-UniRule"/>
</dbReference>
<gene>
    <name evidence="14" type="primary">ftsH</name>
    <name evidence="17" type="ORF">X474_24000</name>
</gene>
<keyword evidence="3 14" id="KW-0645">Protease</keyword>
<dbReference type="STRING" id="1429043.X474_24000"/>
<keyword evidence="4 14" id="KW-0812">Transmembrane</keyword>
<evidence type="ECO:0000256" key="10">
    <source>
        <dbReference type="ARBA" id="ARBA00022989"/>
    </source>
</evidence>
<keyword evidence="18" id="KW-1185">Reference proteome</keyword>
<dbReference type="SUPFAM" id="SSF140990">
    <property type="entry name" value="FtsH protease domain-like"/>
    <property type="match status" value="1"/>
</dbReference>
<dbReference type="GO" id="GO:0004176">
    <property type="term" value="F:ATP-dependent peptidase activity"/>
    <property type="evidence" value="ECO:0007669"/>
    <property type="project" value="InterPro"/>
</dbReference>
<dbReference type="InterPro" id="IPR000642">
    <property type="entry name" value="Peptidase_M41"/>
</dbReference>
<name>A0A0D2JPD7_9BACT</name>
<evidence type="ECO:0000256" key="12">
    <source>
        <dbReference type="ARBA" id="ARBA00023136"/>
    </source>
</evidence>
<comment type="subunit">
    <text evidence="14">Homohexamer.</text>
</comment>
<evidence type="ECO:0000256" key="11">
    <source>
        <dbReference type="ARBA" id="ARBA00023049"/>
    </source>
</evidence>
<evidence type="ECO:0000313" key="18">
    <source>
        <dbReference type="Proteomes" id="UP000032233"/>
    </source>
</evidence>
<dbReference type="InterPro" id="IPR003959">
    <property type="entry name" value="ATPase_AAA_core"/>
</dbReference>
<evidence type="ECO:0000256" key="2">
    <source>
        <dbReference type="ARBA" id="ARBA00010044"/>
    </source>
</evidence>
<dbReference type="Gene3D" id="3.40.50.300">
    <property type="entry name" value="P-loop containing nucleotide triphosphate hydrolases"/>
    <property type="match status" value="1"/>
</dbReference>
<comment type="subcellular location">
    <subcellularLocation>
        <location evidence="14">Cell membrane</location>
        <topology evidence="14">Multi-pass membrane protein</topology>
        <orientation evidence="14">Cytoplasmic side</orientation>
    </subcellularLocation>
    <subcellularLocation>
        <location evidence="1">Membrane</location>
    </subcellularLocation>
</comment>
<evidence type="ECO:0000256" key="15">
    <source>
        <dbReference type="RuleBase" id="RU003651"/>
    </source>
</evidence>
<keyword evidence="10 14" id="KW-1133">Transmembrane helix</keyword>
<evidence type="ECO:0000256" key="1">
    <source>
        <dbReference type="ARBA" id="ARBA00004370"/>
    </source>
</evidence>
<dbReference type="InterPro" id="IPR011546">
    <property type="entry name" value="Pept_M41_FtsH_extracell"/>
</dbReference>
<dbReference type="GO" id="GO:0016887">
    <property type="term" value="F:ATP hydrolysis activity"/>
    <property type="evidence" value="ECO:0007669"/>
    <property type="project" value="UniProtKB-UniRule"/>
</dbReference>
<dbReference type="RefSeq" id="WP_044352162.1">
    <property type="nucleotide sequence ID" value="NZ_AZAC01000056.1"/>
</dbReference>
<evidence type="ECO:0000259" key="16">
    <source>
        <dbReference type="SMART" id="SM00382"/>
    </source>
</evidence>
<evidence type="ECO:0000313" key="17">
    <source>
        <dbReference type="EMBL" id="KIX11355.1"/>
    </source>
</evidence>
<feature type="transmembrane region" description="Helical" evidence="14">
    <location>
        <begin position="7"/>
        <end position="27"/>
    </location>
</feature>
<dbReference type="PROSITE" id="PS00674">
    <property type="entry name" value="AAA"/>
    <property type="match status" value="1"/>
</dbReference>
<comment type="similarity">
    <text evidence="15">Belongs to the AAA ATPase family.</text>
</comment>
<dbReference type="Pfam" id="PF00004">
    <property type="entry name" value="AAA"/>
    <property type="match status" value="1"/>
</dbReference>
<dbReference type="PATRIC" id="fig|1429043.3.peg.5076"/>
<dbReference type="Gene3D" id="1.10.8.60">
    <property type="match status" value="1"/>
</dbReference>
<comment type="cofactor">
    <cofactor evidence="14">
        <name>Zn(2+)</name>
        <dbReference type="ChEBI" id="CHEBI:29105"/>
    </cofactor>
    <text evidence="14">Binds 1 zinc ion per subunit.</text>
</comment>
<dbReference type="Pfam" id="PF06480">
    <property type="entry name" value="FtsH_ext"/>
    <property type="match status" value="1"/>
</dbReference>
<keyword evidence="8 14" id="KW-0862">Zinc</keyword>
<dbReference type="InterPro" id="IPR003593">
    <property type="entry name" value="AAA+_ATPase"/>
</dbReference>
<feature type="binding site" evidence="14">
    <location>
        <position position="492"/>
    </location>
    <ligand>
        <name>Zn(2+)</name>
        <dbReference type="ChEBI" id="CHEBI:29105"/>
        <note>catalytic</note>
    </ligand>
</feature>
<keyword evidence="7 14" id="KW-0378">Hydrolase</keyword>
<evidence type="ECO:0000256" key="13">
    <source>
        <dbReference type="ARBA" id="ARBA00061570"/>
    </source>
</evidence>
<dbReference type="Gene3D" id="1.20.58.760">
    <property type="entry name" value="Peptidase M41"/>
    <property type="match status" value="1"/>
</dbReference>
<keyword evidence="6 14" id="KW-0547">Nucleotide-binding</keyword>
<dbReference type="CDD" id="cd19501">
    <property type="entry name" value="RecA-like_FtsH"/>
    <property type="match status" value="1"/>
</dbReference>
<evidence type="ECO:0000256" key="14">
    <source>
        <dbReference type="HAMAP-Rule" id="MF_01458"/>
    </source>
</evidence>
<feature type="binding site" evidence="14">
    <location>
        <position position="415"/>
    </location>
    <ligand>
        <name>Zn(2+)</name>
        <dbReference type="ChEBI" id="CHEBI:29105"/>
        <note>catalytic</note>
    </ligand>
</feature>
<feature type="binding site" evidence="14">
    <location>
        <begin position="193"/>
        <end position="200"/>
    </location>
    <ligand>
        <name>ATP</name>
        <dbReference type="ChEBI" id="CHEBI:30616"/>
    </ligand>
</feature>
<comment type="similarity">
    <text evidence="2 14">In the C-terminal section; belongs to the peptidase M41 family.</text>
</comment>
<dbReference type="PANTHER" id="PTHR23076:SF113">
    <property type="entry name" value="ATP-DEPENDENT ZINC METALLOPROTEASE FTSH 1, CHLOROPLASTIC-RELATED"/>
    <property type="match status" value="1"/>
</dbReference>
<feature type="transmembrane region" description="Helical" evidence="14">
    <location>
        <begin position="101"/>
        <end position="123"/>
    </location>
</feature>
<dbReference type="FunFam" id="1.10.8.60:FF:000001">
    <property type="entry name" value="ATP-dependent zinc metalloprotease FtsH"/>
    <property type="match status" value="1"/>
</dbReference>
<reference evidence="17 18" key="1">
    <citation type="submission" date="2013-11" db="EMBL/GenBank/DDBJ databases">
        <title>Metagenomic analysis of a methanogenic consortium involved in long chain n-alkane degradation.</title>
        <authorList>
            <person name="Davidova I.A."/>
            <person name="Callaghan A.V."/>
            <person name="Wawrik B."/>
            <person name="Pruitt S."/>
            <person name="Marks C."/>
            <person name="Duncan K.E."/>
            <person name="Suflita J.M."/>
        </authorList>
    </citation>
    <scope>NUCLEOTIDE SEQUENCE [LARGE SCALE GENOMIC DNA]</scope>
    <source>
        <strain evidence="17 18">SPR</strain>
    </source>
</reference>
<dbReference type="InterPro" id="IPR005936">
    <property type="entry name" value="FtsH"/>
</dbReference>
<keyword evidence="12 14" id="KW-0472">Membrane</keyword>
<dbReference type="InParanoid" id="A0A0D2JPD7"/>
<comment type="function">
    <text evidence="14">Acts as a processive, ATP-dependent zinc metallopeptidase for both cytoplasmic and membrane proteins. Plays a role in the quality control of integral membrane proteins.</text>
</comment>
<evidence type="ECO:0000256" key="6">
    <source>
        <dbReference type="ARBA" id="ARBA00022741"/>
    </source>
</evidence>
<dbReference type="InterPro" id="IPR003960">
    <property type="entry name" value="ATPase_AAA_CS"/>
</dbReference>
<dbReference type="Pfam" id="PF01434">
    <property type="entry name" value="Peptidase_M41"/>
    <property type="match status" value="1"/>
</dbReference>
<dbReference type="GO" id="GO:0005524">
    <property type="term" value="F:ATP binding"/>
    <property type="evidence" value="ECO:0007669"/>
    <property type="project" value="UniProtKB-UniRule"/>
</dbReference>
<keyword evidence="11 14" id="KW-0482">Metalloprotease</keyword>
<dbReference type="GO" id="GO:0008270">
    <property type="term" value="F:zinc ion binding"/>
    <property type="evidence" value="ECO:0007669"/>
    <property type="project" value="UniProtKB-UniRule"/>
</dbReference>
<feature type="domain" description="AAA+ ATPase" evidence="16">
    <location>
        <begin position="185"/>
        <end position="324"/>
    </location>
</feature>
<dbReference type="FunFam" id="3.40.50.300:FF:000001">
    <property type="entry name" value="ATP-dependent zinc metalloprotease FtsH"/>
    <property type="match status" value="1"/>
</dbReference>
<dbReference type="GO" id="GO:0006508">
    <property type="term" value="P:proteolysis"/>
    <property type="evidence" value="ECO:0007669"/>
    <property type="project" value="UniProtKB-KW"/>
</dbReference>
<comment type="similarity">
    <text evidence="13 14">In the central section; belongs to the AAA ATPase family.</text>
</comment>
<comment type="caution">
    <text evidence="17">The sequence shown here is derived from an EMBL/GenBank/DDBJ whole genome shotgun (WGS) entry which is preliminary data.</text>
</comment>
<dbReference type="SUPFAM" id="SSF52540">
    <property type="entry name" value="P-loop containing nucleoside triphosphate hydrolases"/>
    <property type="match status" value="1"/>
</dbReference>
<organism evidence="17 18">
    <name type="scientific">Dethiosulfatarculus sandiegensis</name>
    <dbReference type="NCBI Taxonomy" id="1429043"/>
    <lineage>
        <taxon>Bacteria</taxon>
        <taxon>Pseudomonadati</taxon>
        <taxon>Thermodesulfobacteriota</taxon>
        <taxon>Desulfarculia</taxon>
        <taxon>Desulfarculales</taxon>
        <taxon>Desulfarculaceae</taxon>
        <taxon>Dethiosulfatarculus</taxon>
    </lineage>
</organism>
<dbReference type="Pfam" id="PF17862">
    <property type="entry name" value="AAA_lid_3"/>
    <property type="match status" value="1"/>
</dbReference>
<dbReference type="GO" id="GO:0005886">
    <property type="term" value="C:plasma membrane"/>
    <property type="evidence" value="ECO:0007669"/>
    <property type="project" value="UniProtKB-SubCell"/>
</dbReference>
<evidence type="ECO:0000256" key="8">
    <source>
        <dbReference type="ARBA" id="ARBA00022833"/>
    </source>
</evidence>
<evidence type="ECO:0000256" key="4">
    <source>
        <dbReference type="ARBA" id="ARBA00022692"/>
    </source>
</evidence>
<dbReference type="EC" id="3.4.24.-" evidence="14"/>
<dbReference type="SMART" id="SM00382">
    <property type="entry name" value="AAA"/>
    <property type="match status" value="1"/>
</dbReference>
<evidence type="ECO:0000256" key="9">
    <source>
        <dbReference type="ARBA" id="ARBA00022840"/>
    </source>
</evidence>
<dbReference type="InterPro" id="IPR027417">
    <property type="entry name" value="P-loop_NTPase"/>
</dbReference>
<keyword evidence="5 14" id="KW-0479">Metal-binding</keyword>
<keyword evidence="9 14" id="KW-0067">ATP-binding</keyword>
<protein>
    <recommendedName>
        <fullName evidence="14">ATP-dependent zinc metalloprotease FtsH</fullName>
        <ecNumber evidence="14">3.4.24.-</ecNumber>
    </recommendedName>
</protein>